<organism evidence="2 3">
    <name type="scientific">Caligus rogercresseyi</name>
    <name type="common">Sea louse</name>
    <dbReference type="NCBI Taxonomy" id="217165"/>
    <lineage>
        <taxon>Eukaryota</taxon>
        <taxon>Metazoa</taxon>
        <taxon>Ecdysozoa</taxon>
        <taxon>Arthropoda</taxon>
        <taxon>Crustacea</taxon>
        <taxon>Multicrustacea</taxon>
        <taxon>Hexanauplia</taxon>
        <taxon>Copepoda</taxon>
        <taxon>Siphonostomatoida</taxon>
        <taxon>Caligidae</taxon>
        <taxon>Caligus</taxon>
    </lineage>
</organism>
<name>A0A7T8GQX9_CALRO</name>
<evidence type="ECO:0000313" key="3">
    <source>
        <dbReference type="Proteomes" id="UP000595437"/>
    </source>
</evidence>
<sequence>MNPKPSKRDASLPSVSRYDEIIQSRRNSASDSSVLVRNRGNSLPPPKPELPSSFLGPTPHINLPRRTPSPTPPNFHQRLSI</sequence>
<dbReference type="EMBL" id="CP045904">
    <property type="protein sequence ID" value="QQP36123.1"/>
    <property type="molecule type" value="Genomic_DNA"/>
</dbReference>
<accession>A0A7T8GQX9</accession>
<evidence type="ECO:0000313" key="2">
    <source>
        <dbReference type="EMBL" id="QQP36123.1"/>
    </source>
</evidence>
<feature type="region of interest" description="Disordered" evidence="1">
    <location>
        <begin position="1"/>
        <end position="81"/>
    </location>
</feature>
<protein>
    <submittedName>
        <fullName evidence="2">Uncharacterized protein</fullName>
    </submittedName>
</protein>
<dbReference type="Proteomes" id="UP000595437">
    <property type="component" value="Chromosome 15"/>
</dbReference>
<reference evidence="3" key="1">
    <citation type="submission" date="2021-01" db="EMBL/GenBank/DDBJ databases">
        <title>Caligus Genome Assembly.</title>
        <authorList>
            <person name="Gallardo-Escarate C."/>
        </authorList>
    </citation>
    <scope>NUCLEOTIDE SEQUENCE [LARGE SCALE GENOMIC DNA]</scope>
</reference>
<dbReference type="AlphaFoldDB" id="A0A7T8GQX9"/>
<proteinExistence type="predicted"/>
<keyword evidence="3" id="KW-1185">Reference proteome</keyword>
<gene>
    <name evidence="2" type="ORF">FKW44_021121</name>
</gene>
<feature type="compositionally biased region" description="Basic and acidic residues" evidence="1">
    <location>
        <begin position="1"/>
        <end position="10"/>
    </location>
</feature>
<feature type="compositionally biased region" description="Polar residues" evidence="1">
    <location>
        <begin position="24"/>
        <end position="41"/>
    </location>
</feature>
<evidence type="ECO:0000256" key="1">
    <source>
        <dbReference type="SAM" id="MobiDB-lite"/>
    </source>
</evidence>